<keyword evidence="2" id="KW-1133">Transmembrane helix</keyword>
<dbReference type="InterPro" id="IPR029058">
    <property type="entry name" value="AB_hydrolase_fold"/>
</dbReference>
<dbReference type="InterPro" id="IPR011006">
    <property type="entry name" value="CheY-like_superfamily"/>
</dbReference>
<dbReference type="GO" id="GO:0000160">
    <property type="term" value="P:phosphorelay signal transduction system"/>
    <property type="evidence" value="ECO:0007669"/>
    <property type="project" value="InterPro"/>
</dbReference>
<dbReference type="RefSeq" id="WP_155656451.1">
    <property type="nucleotide sequence ID" value="NZ_WOBN01000027.1"/>
</dbReference>
<dbReference type="Gene3D" id="3.40.50.2300">
    <property type="match status" value="1"/>
</dbReference>
<keyword evidence="2" id="KW-0472">Membrane</keyword>
<organism evidence="4 5">
    <name type="scientific">Aliivibrio fischeri</name>
    <name type="common">Vibrio fischeri</name>
    <dbReference type="NCBI Taxonomy" id="668"/>
    <lineage>
        <taxon>Bacteria</taxon>
        <taxon>Pseudomonadati</taxon>
        <taxon>Pseudomonadota</taxon>
        <taxon>Gammaproteobacteria</taxon>
        <taxon>Vibrionales</taxon>
        <taxon>Vibrionaceae</taxon>
        <taxon>Aliivibrio</taxon>
    </lineage>
</organism>
<dbReference type="GO" id="GO:0016787">
    <property type="term" value="F:hydrolase activity"/>
    <property type="evidence" value="ECO:0007669"/>
    <property type="project" value="UniProtKB-KW"/>
</dbReference>
<protein>
    <submittedName>
        <fullName evidence="4">Alpha/beta hydrolase</fullName>
    </submittedName>
</protein>
<sequence>MKILVADDNDKRALSIYKLICDEFCLDDSHVHIVNNSEAALARLRRNKYDVLILDVVFKSLNNAPDCRISYDILNKIATSVKYNKPLRVIGITAHLDDIGKYREEFNKYCFCLIEASNSNLDWKRSILTSINYEYKKLHSTDNNDNTLCLTVHGIRTKGRWQKILENKIKQEIGDIKVLHYSYGFFDIISFFVPIFRYFTTYRFKKKLEICLDNNKDKDIYLFCHSFGTYLVVKSLEKILKTKYYDNIKILVLSGSVLKSSYDFNNIIDCSSATVVNDCGESDYVLTASQLFVPNMGMAGKVGFYGFNNERIVNRHFDGGHSHYFDENSKFIDKYWLPLFYDKNEISHIDMTTRESYFNSILDTFAKWFGKFKEVIYLTLILYLVYVNFV</sequence>
<dbReference type="EMBL" id="WOBN01000027">
    <property type="protein sequence ID" value="MUK50780.1"/>
    <property type="molecule type" value="Genomic_DNA"/>
</dbReference>
<feature type="transmembrane region" description="Helical" evidence="2">
    <location>
        <begin position="178"/>
        <end position="199"/>
    </location>
</feature>
<dbReference type="SUPFAM" id="SSF52172">
    <property type="entry name" value="CheY-like"/>
    <property type="match status" value="1"/>
</dbReference>
<evidence type="ECO:0000313" key="4">
    <source>
        <dbReference type="EMBL" id="MUK50780.1"/>
    </source>
</evidence>
<dbReference type="SUPFAM" id="SSF53474">
    <property type="entry name" value="alpha/beta-Hydrolases"/>
    <property type="match status" value="1"/>
</dbReference>
<gene>
    <name evidence="4" type="ORF">GNP88_16645</name>
</gene>
<dbReference type="PROSITE" id="PS50110">
    <property type="entry name" value="RESPONSE_REGULATORY"/>
    <property type="match status" value="1"/>
</dbReference>
<feature type="domain" description="Response regulatory" evidence="3">
    <location>
        <begin position="2"/>
        <end position="129"/>
    </location>
</feature>
<keyword evidence="4" id="KW-0378">Hydrolase</keyword>
<keyword evidence="2" id="KW-0812">Transmembrane</keyword>
<reference evidence="4 5" key="1">
    <citation type="submission" date="2019-11" db="EMBL/GenBank/DDBJ databases">
        <title>Using colonization assays and comparative genomics to discover symbiosis behaviors and factors in Vibrio fischeri.</title>
        <authorList>
            <person name="Bongrand C."/>
            <person name="Moriano-Gutierrez S."/>
            <person name="Arevalo P."/>
            <person name="Mcfall-Ngai M."/>
            <person name="Visick K."/>
            <person name="Polz M.F."/>
            <person name="Ruby E.G."/>
        </authorList>
    </citation>
    <scope>NUCLEOTIDE SEQUENCE [LARGE SCALE GENOMIC DNA]</scope>
    <source>
        <strain evidence="5">emors.4.1</strain>
    </source>
</reference>
<comment type="caution">
    <text evidence="4">The sequence shown here is derived from an EMBL/GenBank/DDBJ whole genome shotgun (WGS) entry which is preliminary data.</text>
</comment>
<feature type="modified residue" description="4-aspartylphosphate" evidence="1">
    <location>
        <position position="55"/>
    </location>
</feature>
<evidence type="ECO:0000313" key="5">
    <source>
        <dbReference type="Proteomes" id="UP000448038"/>
    </source>
</evidence>
<evidence type="ECO:0000259" key="3">
    <source>
        <dbReference type="PROSITE" id="PS50110"/>
    </source>
</evidence>
<evidence type="ECO:0000256" key="2">
    <source>
        <dbReference type="SAM" id="Phobius"/>
    </source>
</evidence>
<dbReference type="Proteomes" id="UP000448038">
    <property type="component" value="Unassembled WGS sequence"/>
</dbReference>
<evidence type="ECO:0000256" key="1">
    <source>
        <dbReference type="PROSITE-ProRule" id="PRU00169"/>
    </source>
</evidence>
<accession>A0A844P613</accession>
<dbReference type="CDD" id="cd00156">
    <property type="entry name" value="REC"/>
    <property type="match status" value="1"/>
</dbReference>
<dbReference type="InterPro" id="IPR001789">
    <property type="entry name" value="Sig_transdc_resp-reg_receiver"/>
</dbReference>
<name>A0A844P613_ALIFS</name>
<keyword evidence="1" id="KW-0597">Phosphoprotein</keyword>
<proteinExistence type="predicted"/>
<dbReference type="AlphaFoldDB" id="A0A844P613"/>